<accession>C2EP43</accession>
<dbReference type="EMBL" id="ACGU01000066">
    <property type="protein sequence ID" value="EEJ71718.1"/>
    <property type="molecule type" value="Genomic_DNA"/>
</dbReference>
<gene>
    <name evidence="1" type="ORF">HMPREF0548_1439</name>
</gene>
<dbReference type="HOGENOM" id="CLU_179951_0_0_9"/>
<dbReference type="eggNOG" id="ENOG5030A73">
    <property type="taxonomic scope" value="Bacteria"/>
</dbReference>
<proteinExistence type="predicted"/>
<keyword evidence="2" id="KW-1185">Reference proteome</keyword>
<reference evidence="1 2" key="1">
    <citation type="submission" date="2009-01" db="EMBL/GenBank/DDBJ databases">
        <authorList>
            <person name="Qin X."/>
            <person name="Bachman B."/>
            <person name="Battles P."/>
            <person name="Bell A."/>
            <person name="Bess C."/>
            <person name="Bickham C."/>
            <person name="Chaboub L."/>
            <person name="Chen D."/>
            <person name="Coyle M."/>
            <person name="Deiros D.R."/>
            <person name="Dinh H."/>
            <person name="Forbes L."/>
            <person name="Fowler G."/>
            <person name="Francisco L."/>
            <person name="Fu Q."/>
            <person name="Gubbala S."/>
            <person name="Hale W."/>
            <person name="Han Y."/>
            <person name="Hemphill L."/>
            <person name="Highlander S.K."/>
            <person name="Hirani K."/>
            <person name="Hogues M."/>
            <person name="Jackson L."/>
            <person name="Jakkamsetti A."/>
            <person name="Javaid M."/>
            <person name="Jiang H."/>
            <person name="Korchina V."/>
            <person name="Kovar C."/>
            <person name="Lara F."/>
            <person name="Lee S."/>
            <person name="Mata R."/>
            <person name="Mathew T."/>
            <person name="Moen C."/>
            <person name="Morales K."/>
            <person name="Munidasa M."/>
            <person name="Nazareth L."/>
            <person name="Ngo R."/>
            <person name="Nguyen L."/>
            <person name="Okwuonu G."/>
            <person name="Ongeri F."/>
            <person name="Patil S."/>
            <person name="Petrosino J."/>
            <person name="Pham C."/>
            <person name="Pham P."/>
            <person name="Pu L.-L."/>
            <person name="Puazo M."/>
            <person name="Raj R."/>
            <person name="Reid J."/>
            <person name="Rouhana J."/>
            <person name="Saada N."/>
            <person name="Shang Y."/>
            <person name="Simmons D."/>
            <person name="Thornton R."/>
            <person name="Warren J."/>
            <person name="Weissenberger G."/>
            <person name="Zhang J."/>
            <person name="Zhang L."/>
            <person name="Zhou C."/>
            <person name="Zhu D."/>
            <person name="Muzny D."/>
            <person name="Worley K."/>
            <person name="Gibbs R."/>
        </authorList>
    </citation>
    <scope>NUCLEOTIDE SEQUENCE [LARGE SCALE GENOMIC DNA]</scope>
    <source>
        <strain evidence="1 2">DSM 16047</strain>
    </source>
</reference>
<evidence type="ECO:0000313" key="2">
    <source>
        <dbReference type="Proteomes" id="UP000005583"/>
    </source>
</evidence>
<organism evidence="1 2">
    <name type="scientific">Lactobacillus ultunensis DSM 16047</name>
    <dbReference type="NCBI Taxonomy" id="525365"/>
    <lineage>
        <taxon>Bacteria</taxon>
        <taxon>Bacillati</taxon>
        <taxon>Bacillota</taxon>
        <taxon>Bacilli</taxon>
        <taxon>Lactobacillales</taxon>
        <taxon>Lactobacillaceae</taxon>
        <taxon>Lactobacillus</taxon>
    </lineage>
</organism>
<dbReference type="Proteomes" id="UP000005583">
    <property type="component" value="Unassembled WGS sequence"/>
</dbReference>
<name>C2EP43_9LACO</name>
<evidence type="ECO:0000313" key="1">
    <source>
        <dbReference type="EMBL" id="EEJ71718.1"/>
    </source>
</evidence>
<sequence>MINSHYAIMTPIEKVEKRMPRKHFELNSDVSKLIDKYDEINDVNFNELVNKALKFYLINKMNYKDVKDALNETDNEASKYVDETLRSSMGDINRNY</sequence>
<comment type="caution">
    <text evidence="1">The sequence shown here is derived from an EMBL/GenBank/DDBJ whole genome shotgun (WGS) entry which is preliminary data.</text>
</comment>
<dbReference type="STRING" id="525365.HMPREF0548_1439"/>
<dbReference type="AlphaFoldDB" id="C2EP43"/>
<protein>
    <submittedName>
        <fullName evidence="1">Uncharacterized protein</fullName>
    </submittedName>
</protein>